<proteinExistence type="predicted"/>
<protein>
    <submittedName>
        <fullName evidence="2">Uncharacterized protein</fullName>
    </submittedName>
</protein>
<dbReference type="KEGG" id="bpg:Bathy09g04000"/>
<dbReference type="Proteomes" id="UP000198341">
    <property type="component" value="Chromosome 9"/>
</dbReference>
<evidence type="ECO:0000256" key="1">
    <source>
        <dbReference type="SAM" id="MobiDB-lite"/>
    </source>
</evidence>
<dbReference type="InterPro" id="IPR029058">
    <property type="entry name" value="AB_hydrolase_fold"/>
</dbReference>
<dbReference type="RefSeq" id="XP_007511144.1">
    <property type="nucleotide sequence ID" value="XM_007511082.1"/>
</dbReference>
<dbReference type="Gene3D" id="3.40.50.1820">
    <property type="entry name" value="alpha/beta hydrolase"/>
    <property type="match status" value="1"/>
</dbReference>
<evidence type="ECO:0000313" key="2">
    <source>
        <dbReference type="EMBL" id="CCO66704.1"/>
    </source>
</evidence>
<reference evidence="2 3" key="1">
    <citation type="submission" date="2011-10" db="EMBL/GenBank/DDBJ databases">
        <authorList>
            <person name="Genoscope - CEA"/>
        </authorList>
    </citation>
    <scope>NUCLEOTIDE SEQUENCE [LARGE SCALE GENOMIC DNA]</scope>
    <source>
        <strain evidence="2 3">RCC 1105</strain>
    </source>
</reference>
<sequence>MASLHRSLMSSSIKICTSSSSLSKRARQRRGRAFVSLDQSLVSSSDSSSRDDDEDFSSSRRRNRLVGKKEDFASRRRRRIKTRAMSSSSSNNNVRNPHRAKPNVQYSTVELTSEYVLEKNFHPSYDHRNDPLRENDSRLNSLAFHHKNLEDVIALSETRGKNMVAPMTTRVIFPDSYDETRATPYPMVICVPGDPGYGVDYEDGYYHASTEDIAREGMVMALRDLEYHNKNDCIIVDLCFNTYTWMNDSCSRNHESYLMNVVLPELLGYEATNVGKISLIGYGTSGYGVLSLLYRHPDVFHSCREVVRKEYLESSTYSSPKGSEMEEITPPGEKPKSKQTKDQEDEEDEEAKEEKKRRRSLRYYDAFPDCGESFPDEHKVLLLAHADKNIEAFSGDPRVEQYPRLALIPMVEYGREVEWFSDAISNVTTHDVLTGHEEEEACHVGPWLATALDWLREDLGGG</sequence>
<accession>K8FIE4</accession>
<organism evidence="2 3">
    <name type="scientific">Bathycoccus prasinos</name>
    <dbReference type="NCBI Taxonomy" id="41875"/>
    <lineage>
        <taxon>Eukaryota</taxon>
        <taxon>Viridiplantae</taxon>
        <taxon>Chlorophyta</taxon>
        <taxon>Mamiellophyceae</taxon>
        <taxon>Mamiellales</taxon>
        <taxon>Bathycoccaceae</taxon>
        <taxon>Bathycoccus</taxon>
    </lineage>
</organism>
<dbReference type="SUPFAM" id="SSF53474">
    <property type="entry name" value="alpha/beta-Hydrolases"/>
    <property type="match status" value="1"/>
</dbReference>
<gene>
    <name evidence="2" type="ORF">Bathy09g04000</name>
</gene>
<feature type="compositionally biased region" description="Basic and acidic residues" evidence="1">
    <location>
        <begin position="333"/>
        <end position="342"/>
    </location>
</feature>
<dbReference type="AlphaFoldDB" id="K8FIE4"/>
<evidence type="ECO:0000313" key="3">
    <source>
        <dbReference type="Proteomes" id="UP000198341"/>
    </source>
</evidence>
<keyword evidence="3" id="KW-1185">Reference proteome</keyword>
<feature type="region of interest" description="Disordered" evidence="1">
    <location>
        <begin position="315"/>
        <end position="355"/>
    </location>
</feature>
<dbReference type="GeneID" id="19013907"/>
<feature type="region of interest" description="Disordered" evidence="1">
    <location>
        <begin position="37"/>
        <end position="101"/>
    </location>
</feature>
<name>K8FIE4_9CHLO</name>
<dbReference type="OrthoDB" id="498526at2759"/>
<dbReference type="EMBL" id="FO082270">
    <property type="protein sequence ID" value="CCO66704.1"/>
    <property type="molecule type" value="Genomic_DNA"/>
</dbReference>